<dbReference type="SUPFAM" id="SSF48065">
    <property type="entry name" value="DBL homology domain (DH-domain)"/>
    <property type="match status" value="1"/>
</dbReference>
<feature type="domain" description="PH" evidence="2">
    <location>
        <begin position="616"/>
        <end position="715"/>
    </location>
</feature>
<evidence type="ECO:0000313" key="5">
    <source>
        <dbReference type="Proteomes" id="UP001209878"/>
    </source>
</evidence>
<accession>A0AAD9KHF6</accession>
<dbReference type="Gene3D" id="2.30.29.30">
    <property type="entry name" value="Pleckstrin-homology domain (PH domain)/Phosphotyrosine-binding domain (PTB)"/>
    <property type="match status" value="2"/>
</dbReference>
<feature type="region of interest" description="Disordered" evidence="1">
    <location>
        <begin position="44"/>
        <end position="75"/>
    </location>
</feature>
<sequence>MPDSSAAKVDEKTDTNKPGRTDLASALERKGIIATCVERNVKTATSSSVQRVTQNTTRLVESHTRRSGETVTSNTQQTLVGRTVEKSVKTTSRTMEKHSTSAAGVRMDGGARPTVTTSSSSKVEKHESSSVKLEKTDDSGVAVEESHRTRSTVKEKTKSGATDAKGDKVETMTQSVNRRDRLRQMMEKRPAAGHKDGAAVVGKSLDVESRSEAKQSVVSKSTDGGKPDVSFTSTFKGEHGFREQVTASPTEGRKAIEGGANADDAGVVTRHKHGRKQNESEHGGETVTTRSGLFGLTSMLTGFVSGATNKAWCVVQNAYEMAYDYYSGTGQWFDWESASDDEGSDEESEEDTSKKEEKTQAKKLRLYNICNELMTTERDYVRKLEILVTAKNKTVRILQPDVAKAMFKDVEVIYQFHHDTLLPELQKRLTACGIQRCTAMYSGLDFSWFTTAVQPFNDYYMDAAMGTPLLLSRDKDDRIGDIMKKLAPFLKLSTEYVKQFEAALTLVETWQKKSSSFAALLREIAENPDYGRLHLNAHMMEPVQRIPRYGLLLRDYVKHLPKDSPDKSDAEKALELVEDAALHFEHMMKRDSVIGQLLKVQRQLDSRFGIVSPSRELIKEGKIMKVSIKNGKPTERYAFLFNDLLLVCCEQVLHVGKRYKVRDVVGLAEIQMSESENKDVPNAFYIMTTEKVFELCSSNAEEKTEWQNVNRKSVGKRAPVLVRFCDVSMCMVVCAKCSAHTAKLAYDKTKPLRICDGCFIVLFDQEDSKYSGGGAMAVGRQQSRTQGSAVHKGYLQFSGDGGRSWKKRWLVLNDNNSLYLFKAPQDRNPALTIHMDGTNTDKVELGPRKKRVVKLETERKVYLLHDQDEKILEKWFEMFASVSVDESTSSISP</sequence>
<evidence type="ECO:0000256" key="1">
    <source>
        <dbReference type="SAM" id="MobiDB-lite"/>
    </source>
</evidence>
<dbReference type="PANTHER" id="PTHR12673">
    <property type="entry name" value="FACIOGENITAL DYSPLASIA PROTEIN"/>
    <property type="match status" value="1"/>
</dbReference>
<comment type="caution">
    <text evidence="4">The sequence shown here is derived from an EMBL/GenBank/DDBJ whole genome shotgun (WGS) entry which is preliminary data.</text>
</comment>
<keyword evidence="5" id="KW-1185">Reference proteome</keyword>
<feature type="region of interest" description="Disordered" evidence="1">
    <location>
        <begin position="1"/>
        <end position="23"/>
    </location>
</feature>
<name>A0AAD9KHF6_RIDPI</name>
<dbReference type="GO" id="GO:0005085">
    <property type="term" value="F:guanyl-nucleotide exchange factor activity"/>
    <property type="evidence" value="ECO:0007669"/>
    <property type="project" value="InterPro"/>
</dbReference>
<feature type="compositionally biased region" description="Polar residues" evidence="1">
    <location>
        <begin position="44"/>
        <end position="59"/>
    </location>
</feature>
<dbReference type="SUPFAM" id="SSF57903">
    <property type="entry name" value="FYVE/PHD zinc finger"/>
    <property type="match status" value="1"/>
</dbReference>
<dbReference type="InterPro" id="IPR011011">
    <property type="entry name" value="Znf_FYVE_PHD"/>
</dbReference>
<dbReference type="InterPro" id="IPR011993">
    <property type="entry name" value="PH-like_dom_sf"/>
</dbReference>
<dbReference type="PROSITE" id="PS50010">
    <property type="entry name" value="DH_2"/>
    <property type="match status" value="1"/>
</dbReference>
<dbReference type="SMART" id="SM00233">
    <property type="entry name" value="PH"/>
    <property type="match status" value="2"/>
</dbReference>
<feature type="domain" description="DH" evidence="3">
    <location>
        <begin position="365"/>
        <end position="587"/>
    </location>
</feature>
<dbReference type="InterPro" id="IPR001849">
    <property type="entry name" value="PH_domain"/>
</dbReference>
<feature type="compositionally biased region" description="Acidic residues" evidence="1">
    <location>
        <begin position="337"/>
        <end position="350"/>
    </location>
</feature>
<evidence type="ECO:0000259" key="2">
    <source>
        <dbReference type="PROSITE" id="PS50003"/>
    </source>
</evidence>
<evidence type="ECO:0000313" key="4">
    <source>
        <dbReference type="EMBL" id="KAK2170608.1"/>
    </source>
</evidence>
<dbReference type="Proteomes" id="UP001209878">
    <property type="component" value="Unassembled WGS sequence"/>
</dbReference>
<feature type="compositionally biased region" description="Basic and acidic residues" evidence="1">
    <location>
        <begin position="177"/>
        <end position="197"/>
    </location>
</feature>
<organism evidence="4 5">
    <name type="scientific">Ridgeia piscesae</name>
    <name type="common">Tubeworm</name>
    <dbReference type="NCBI Taxonomy" id="27915"/>
    <lineage>
        <taxon>Eukaryota</taxon>
        <taxon>Metazoa</taxon>
        <taxon>Spiralia</taxon>
        <taxon>Lophotrochozoa</taxon>
        <taxon>Annelida</taxon>
        <taxon>Polychaeta</taxon>
        <taxon>Sedentaria</taxon>
        <taxon>Canalipalpata</taxon>
        <taxon>Sabellida</taxon>
        <taxon>Siboglinidae</taxon>
        <taxon>Ridgeia</taxon>
    </lineage>
</organism>
<dbReference type="GO" id="GO:0005737">
    <property type="term" value="C:cytoplasm"/>
    <property type="evidence" value="ECO:0007669"/>
    <property type="project" value="TreeGrafter"/>
</dbReference>
<dbReference type="EMBL" id="JAODUO010001145">
    <property type="protein sequence ID" value="KAK2170608.1"/>
    <property type="molecule type" value="Genomic_DNA"/>
</dbReference>
<dbReference type="InterPro" id="IPR035899">
    <property type="entry name" value="DBL_dom_sf"/>
</dbReference>
<dbReference type="Pfam" id="PF22697">
    <property type="entry name" value="SOS1_NGEF_PH"/>
    <property type="match status" value="1"/>
</dbReference>
<feature type="region of interest" description="Disordered" evidence="1">
    <location>
        <begin position="336"/>
        <end position="357"/>
    </location>
</feature>
<dbReference type="CDD" id="cd00160">
    <property type="entry name" value="RhoGEF"/>
    <property type="match status" value="1"/>
</dbReference>
<dbReference type="AlphaFoldDB" id="A0AAD9KHF6"/>
<dbReference type="Pfam" id="PF00169">
    <property type="entry name" value="PH"/>
    <property type="match status" value="1"/>
</dbReference>
<protein>
    <submittedName>
        <fullName evidence="4">Uncharacterized protein</fullName>
    </submittedName>
</protein>
<dbReference type="SMART" id="SM00325">
    <property type="entry name" value="RhoGEF"/>
    <property type="match status" value="1"/>
</dbReference>
<dbReference type="Pfam" id="PF00621">
    <property type="entry name" value="RhoGEF"/>
    <property type="match status" value="1"/>
</dbReference>
<dbReference type="GO" id="GO:0046847">
    <property type="term" value="P:filopodium assembly"/>
    <property type="evidence" value="ECO:0007669"/>
    <property type="project" value="TreeGrafter"/>
</dbReference>
<dbReference type="GO" id="GO:0007010">
    <property type="term" value="P:cytoskeleton organization"/>
    <property type="evidence" value="ECO:0007669"/>
    <property type="project" value="TreeGrafter"/>
</dbReference>
<dbReference type="PANTHER" id="PTHR12673:SF241">
    <property type="entry name" value="DH DOMAIN-CONTAINING PROTEIN"/>
    <property type="match status" value="1"/>
</dbReference>
<reference evidence="4" key="1">
    <citation type="journal article" date="2023" name="Mol. Biol. Evol.">
        <title>Third-Generation Sequencing Reveals the Adaptive Role of the Epigenome in Three Deep-Sea Polychaetes.</title>
        <authorList>
            <person name="Perez M."/>
            <person name="Aroh O."/>
            <person name="Sun Y."/>
            <person name="Lan Y."/>
            <person name="Juniper S.K."/>
            <person name="Young C.R."/>
            <person name="Angers B."/>
            <person name="Qian P.Y."/>
        </authorList>
    </citation>
    <scope>NUCLEOTIDE SEQUENCE</scope>
    <source>
        <strain evidence="4">R07B-5</strain>
    </source>
</reference>
<dbReference type="Gene3D" id="1.20.900.10">
    <property type="entry name" value="Dbl homology (DH) domain"/>
    <property type="match status" value="1"/>
</dbReference>
<dbReference type="PROSITE" id="PS50003">
    <property type="entry name" value="PH_DOMAIN"/>
    <property type="match status" value="2"/>
</dbReference>
<dbReference type="InterPro" id="IPR055251">
    <property type="entry name" value="SOS1_NGEF_PH"/>
</dbReference>
<proteinExistence type="predicted"/>
<dbReference type="InterPro" id="IPR000219">
    <property type="entry name" value="DH_dom"/>
</dbReference>
<feature type="compositionally biased region" description="Basic and acidic residues" evidence="1">
    <location>
        <begin position="122"/>
        <end position="170"/>
    </location>
</feature>
<dbReference type="SUPFAM" id="SSF50729">
    <property type="entry name" value="PH domain-like"/>
    <property type="match status" value="2"/>
</dbReference>
<dbReference type="InterPro" id="IPR051092">
    <property type="entry name" value="FYVE_RhoGEF_PH"/>
</dbReference>
<feature type="compositionally biased region" description="Basic and acidic residues" evidence="1">
    <location>
        <begin position="8"/>
        <end position="20"/>
    </location>
</feature>
<feature type="domain" description="PH" evidence="2">
    <location>
        <begin position="788"/>
        <end position="884"/>
    </location>
</feature>
<gene>
    <name evidence="4" type="ORF">NP493_1147g00002</name>
</gene>
<evidence type="ECO:0000259" key="3">
    <source>
        <dbReference type="PROSITE" id="PS50010"/>
    </source>
</evidence>
<feature type="region of interest" description="Disordered" evidence="1">
    <location>
        <begin position="87"/>
        <end position="289"/>
    </location>
</feature>
<feature type="compositionally biased region" description="Basic and acidic residues" evidence="1">
    <location>
        <begin position="87"/>
        <end position="99"/>
    </location>
</feature>